<dbReference type="InterPro" id="IPR009081">
    <property type="entry name" value="PP-bd_ACP"/>
</dbReference>
<comment type="caution">
    <text evidence="2">The sequence shown here is derived from an EMBL/GenBank/DDBJ whole genome shotgun (WGS) entry which is preliminary data.</text>
</comment>
<name>A0A0W7WX14_9ACTN</name>
<reference evidence="2 3" key="1">
    <citation type="submission" date="2015-12" db="EMBL/GenBank/DDBJ databases">
        <title>Draft genome sequence of Streptomyces silvensis ATCC 53525, a producer of novel hormone antagonists.</title>
        <authorList>
            <person name="Johnston C.W."/>
            <person name="Li Y."/>
            <person name="Magarvey N.A."/>
        </authorList>
    </citation>
    <scope>NUCLEOTIDE SEQUENCE [LARGE SCALE GENOMIC DNA]</scope>
    <source>
        <strain evidence="2 3">ATCC 53525</strain>
    </source>
</reference>
<dbReference type="Pfam" id="PF00550">
    <property type="entry name" value="PP-binding"/>
    <property type="match status" value="1"/>
</dbReference>
<evidence type="ECO:0000313" key="2">
    <source>
        <dbReference type="EMBL" id="KUF15145.1"/>
    </source>
</evidence>
<dbReference type="OrthoDB" id="4273086at2"/>
<organism evidence="2 3">
    <name type="scientific">Streptomyces silvensis</name>
    <dbReference type="NCBI Taxonomy" id="1765722"/>
    <lineage>
        <taxon>Bacteria</taxon>
        <taxon>Bacillati</taxon>
        <taxon>Actinomycetota</taxon>
        <taxon>Actinomycetes</taxon>
        <taxon>Kitasatosporales</taxon>
        <taxon>Streptomycetaceae</taxon>
        <taxon>Streptomyces</taxon>
    </lineage>
</organism>
<dbReference type="AlphaFoldDB" id="A0A0W7WX14"/>
<evidence type="ECO:0000313" key="3">
    <source>
        <dbReference type="Proteomes" id="UP000054804"/>
    </source>
</evidence>
<dbReference type="EMBL" id="LOCL01000048">
    <property type="protein sequence ID" value="KUF15145.1"/>
    <property type="molecule type" value="Genomic_DNA"/>
</dbReference>
<evidence type="ECO:0000259" key="1">
    <source>
        <dbReference type="PROSITE" id="PS50075"/>
    </source>
</evidence>
<dbReference type="STRING" id="1765722.AT728_27225"/>
<dbReference type="Gene3D" id="1.10.1200.10">
    <property type="entry name" value="ACP-like"/>
    <property type="match status" value="1"/>
</dbReference>
<feature type="domain" description="Carrier" evidence="1">
    <location>
        <begin position="1"/>
        <end position="76"/>
    </location>
</feature>
<keyword evidence="3" id="KW-1185">Reference proteome</keyword>
<dbReference type="PROSITE" id="PS50075">
    <property type="entry name" value="CARRIER"/>
    <property type="match status" value="1"/>
</dbReference>
<proteinExistence type="predicted"/>
<dbReference type="Proteomes" id="UP000054804">
    <property type="component" value="Unassembled WGS sequence"/>
</dbReference>
<accession>A0A0W7WX14</accession>
<dbReference type="SUPFAM" id="SSF47336">
    <property type="entry name" value="ACP-like"/>
    <property type="match status" value="1"/>
</dbReference>
<sequence length="79" mass="8746">MVTDRDVQELVAGVLEIDVADVGIDKSFYVDLEMDSLHKAEFIVALERACGAEFAPADAARMDSVGDVMRLLHDRHRVT</sequence>
<dbReference type="InterPro" id="IPR036736">
    <property type="entry name" value="ACP-like_sf"/>
</dbReference>
<dbReference type="RefSeq" id="WP_058850707.1">
    <property type="nucleotide sequence ID" value="NZ_LOCL01000048.1"/>
</dbReference>
<gene>
    <name evidence="2" type="ORF">AT728_27225</name>
</gene>
<protein>
    <recommendedName>
        <fullName evidence="1">Carrier domain-containing protein</fullName>
    </recommendedName>
</protein>